<dbReference type="Gene3D" id="3.10.450.10">
    <property type="match status" value="1"/>
</dbReference>
<dbReference type="EC" id="5.2.1.8" evidence="3"/>
<feature type="compositionally biased region" description="Basic and acidic residues" evidence="4">
    <location>
        <begin position="11"/>
        <end position="29"/>
    </location>
</feature>
<dbReference type="PANTHER" id="PTHR31260:SF37">
    <property type="match status" value="1"/>
</dbReference>
<dbReference type="InterPro" id="IPR001179">
    <property type="entry name" value="PPIase_FKBP_dom"/>
</dbReference>
<keyword evidence="1" id="KW-0646">Protease inhibitor</keyword>
<dbReference type="Pfam" id="PF00031">
    <property type="entry name" value="Cystatin"/>
    <property type="match status" value="1"/>
</dbReference>
<dbReference type="InterPro" id="IPR046357">
    <property type="entry name" value="PPIase_dom_sf"/>
</dbReference>
<keyword evidence="7" id="KW-1185">Reference proteome</keyword>
<feature type="region of interest" description="Disordered" evidence="4">
    <location>
        <begin position="1"/>
        <end position="40"/>
    </location>
</feature>
<evidence type="ECO:0000256" key="1">
    <source>
        <dbReference type="ARBA" id="ARBA00022690"/>
    </source>
</evidence>
<accession>A0AAF0UV05</accession>
<dbReference type="Gene3D" id="3.10.50.40">
    <property type="match status" value="1"/>
</dbReference>
<reference evidence="6" key="1">
    <citation type="submission" date="2023-08" db="EMBL/GenBank/DDBJ databases">
        <title>A de novo genome assembly of Solanum verrucosum Schlechtendal, a Mexican diploid species geographically isolated from the other diploid A-genome species in potato relatives.</title>
        <authorList>
            <person name="Hosaka K."/>
        </authorList>
    </citation>
    <scope>NUCLEOTIDE SEQUENCE</scope>
    <source>
        <tissue evidence="6">Young leaves</tissue>
    </source>
</reference>
<organism evidence="6 7">
    <name type="scientific">Solanum verrucosum</name>
    <dbReference type="NCBI Taxonomy" id="315347"/>
    <lineage>
        <taxon>Eukaryota</taxon>
        <taxon>Viridiplantae</taxon>
        <taxon>Streptophyta</taxon>
        <taxon>Embryophyta</taxon>
        <taxon>Tracheophyta</taxon>
        <taxon>Spermatophyta</taxon>
        <taxon>Magnoliopsida</taxon>
        <taxon>eudicotyledons</taxon>
        <taxon>Gunneridae</taxon>
        <taxon>Pentapetalae</taxon>
        <taxon>asterids</taxon>
        <taxon>lamiids</taxon>
        <taxon>Solanales</taxon>
        <taxon>Solanaceae</taxon>
        <taxon>Solanoideae</taxon>
        <taxon>Solaneae</taxon>
        <taxon>Solanum</taxon>
    </lineage>
</organism>
<dbReference type="GO" id="GO:0004869">
    <property type="term" value="F:cysteine-type endopeptidase inhibitor activity"/>
    <property type="evidence" value="ECO:0007669"/>
    <property type="project" value="UniProtKB-KW"/>
</dbReference>
<dbReference type="InterPro" id="IPR006462">
    <property type="entry name" value="MS5"/>
</dbReference>
<feature type="domain" description="PPIase FKBP-type" evidence="5">
    <location>
        <begin position="348"/>
        <end position="399"/>
    </location>
</feature>
<keyword evidence="2" id="KW-0789">Thiol protease inhibitor</keyword>
<dbReference type="PROSITE" id="PS50059">
    <property type="entry name" value="FKBP_PPIASE"/>
    <property type="match status" value="1"/>
</dbReference>
<evidence type="ECO:0000313" key="7">
    <source>
        <dbReference type="Proteomes" id="UP001234989"/>
    </source>
</evidence>
<feature type="compositionally biased region" description="Acidic residues" evidence="4">
    <location>
        <begin position="206"/>
        <end position="220"/>
    </location>
</feature>
<feature type="region of interest" description="Disordered" evidence="4">
    <location>
        <begin position="194"/>
        <end position="220"/>
    </location>
</feature>
<evidence type="ECO:0000259" key="5">
    <source>
        <dbReference type="PROSITE" id="PS50059"/>
    </source>
</evidence>
<evidence type="ECO:0000313" key="6">
    <source>
        <dbReference type="EMBL" id="WMV52560.1"/>
    </source>
</evidence>
<dbReference type="GO" id="GO:0003755">
    <property type="term" value="F:peptidyl-prolyl cis-trans isomerase activity"/>
    <property type="evidence" value="ECO:0007669"/>
    <property type="project" value="UniProtKB-KW"/>
</dbReference>
<dbReference type="PANTHER" id="PTHR31260">
    <property type="entry name" value="CYSTATIN/MONELLIN SUPERFAMILY PROTEIN"/>
    <property type="match status" value="1"/>
</dbReference>
<evidence type="ECO:0000256" key="3">
    <source>
        <dbReference type="PROSITE-ProRule" id="PRU00277"/>
    </source>
</evidence>
<protein>
    <recommendedName>
        <fullName evidence="3">peptidylprolyl isomerase</fullName>
        <ecNumber evidence="3">5.2.1.8</ecNumber>
    </recommendedName>
</protein>
<dbReference type="InterPro" id="IPR000010">
    <property type="entry name" value="Cystatin_dom"/>
</dbReference>
<dbReference type="InterPro" id="IPR046350">
    <property type="entry name" value="Cystatin_sf"/>
</dbReference>
<keyword evidence="3" id="KW-0697">Rotamase</keyword>
<feature type="compositionally biased region" description="Acidic residues" evidence="4">
    <location>
        <begin position="30"/>
        <end position="40"/>
    </location>
</feature>
<evidence type="ECO:0000256" key="2">
    <source>
        <dbReference type="ARBA" id="ARBA00022704"/>
    </source>
</evidence>
<dbReference type="SUPFAM" id="SSF54403">
    <property type="entry name" value="Cystatin/monellin"/>
    <property type="match status" value="1"/>
</dbReference>
<comment type="catalytic activity">
    <reaction evidence="3">
        <text>[protein]-peptidylproline (omega=180) = [protein]-peptidylproline (omega=0)</text>
        <dbReference type="Rhea" id="RHEA:16237"/>
        <dbReference type="Rhea" id="RHEA-COMP:10747"/>
        <dbReference type="Rhea" id="RHEA-COMP:10748"/>
        <dbReference type="ChEBI" id="CHEBI:83833"/>
        <dbReference type="ChEBI" id="CHEBI:83834"/>
        <dbReference type="EC" id="5.2.1.8"/>
    </reaction>
</comment>
<name>A0AAF0UV05_SOLVR</name>
<dbReference type="Proteomes" id="UP001234989">
    <property type="component" value="Chromosome 10"/>
</dbReference>
<dbReference type="EMBL" id="CP133621">
    <property type="protein sequence ID" value="WMV52560.1"/>
    <property type="molecule type" value="Genomic_DNA"/>
</dbReference>
<sequence length="399" mass="45960">MAEPEIPSEFPYRERKRQAEEEEENMNKEDDSDDSDYSIGYDSDDPIFEILEGKADRKIWTQYYREWDESEGFDISVFPGTSFMAGIAQQYDHLTSPKVKQEYTELCKLAIKKFNSENDKMYAFEEIVTVNASFAAGTWYYFTFKARDATVDVDVDADAIKTFQALVWHGINEIIDVDFCRLKKFLTNEDPEFSLQSKSKEGEENTHEEESEESDYSIGYDSDDPSFEILEGKADRKIWEQYYREWDEREGFDISVHPGCFSMAGIEQLHDYVTDPKIKQEYTELCKLAIHDFNSKNNMLFLLTPTQEKEEEEEGELDKPSLVKSFVSGLVIEKLCKGKPGGRKAFTGFKVGIRYTGKLKENGKILGTNIGEGEPLEFRIASGQLVQGWEIGVNDNLLR</sequence>
<dbReference type="Pfam" id="PF00254">
    <property type="entry name" value="FKBP_C"/>
    <property type="match status" value="1"/>
</dbReference>
<dbReference type="SUPFAM" id="SSF54534">
    <property type="entry name" value="FKBP-like"/>
    <property type="match status" value="1"/>
</dbReference>
<gene>
    <name evidence="6" type="ORF">MTR67_045945</name>
</gene>
<evidence type="ECO:0000256" key="4">
    <source>
        <dbReference type="SAM" id="MobiDB-lite"/>
    </source>
</evidence>
<dbReference type="AlphaFoldDB" id="A0AAF0UV05"/>
<keyword evidence="3" id="KW-0413">Isomerase</keyword>
<proteinExistence type="predicted"/>